<dbReference type="GO" id="GO:0016020">
    <property type="term" value="C:membrane"/>
    <property type="evidence" value="ECO:0007669"/>
    <property type="project" value="UniProtKB-SubCell"/>
</dbReference>
<protein>
    <recommendedName>
        <fullName evidence="6">Methylamine utilisation protein MauE domain-containing protein</fullName>
    </recommendedName>
</protein>
<dbReference type="Pfam" id="PF07291">
    <property type="entry name" value="MauE"/>
    <property type="match status" value="1"/>
</dbReference>
<evidence type="ECO:0000259" key="6">
    <source>
        <dbReference type="Pfam" id="PF07291"/>
    </source>
</evidence>
<keyword evidence="3 5" id="KW-1133">Transmembrane helix</keyword>
<dbReference type="GO" id="GO:0030416">
    <property type="term" value="P:methylamine metabolic process"/>
    <property type="evidence" value="ECO:0007669"/>
    <property type="project" value="InterPro"/>
</dbReference>
<accession>A0A918BLG2</accession>
<keyword evidence="8" id="KW-1185">Reference proteome</keyword>
<dbReference type="RefSeq" id="WP_189557900.1">
    <property type="nucleotide sequence ID" value="NZ_BMTU01000004.1"/>
</dbReference>
<keyword evidence="4 5" id="KW-0472">Membrane</keyword>
<evidence type="ECO:0000313" key="8">
    <source>
        <dbReference type="Proteomes" id="UP000656732"/>
    </source>
</evidence>
<gene>
    <name evidence="7" type="ORF">GCM10010280_25520</name>
</gene>
<evidence type="ECO:0000256" key="2">
    <source>
        <dbReference type="ARBA" id="ARBA00022692"/>
    </source>
</evidence>
<reference evidence="7" key="2">
    <citation type="submission" date="2020-09" db="EMBL/GenBank/DDBJ databases">
        <authorList>
            <person name="Sun Q."/>
            <person name="Ohkuma M."/>
        </authorList>
    </citation>
    <scope>NUCLEOTIDE SEQUENCE</scope>
    <source>
        <strain evidence="7">JCM 4403</strain>
    </source>
</reference>
<keyword evidence="2 5" id="KW-0812">Transmembrane</keyword>
<feature type="transmembrane region" description="Helical" evidence="5">
    <location>
        <begin position="115"/>
        <end position="134"/>
    </location>
</feature>
<sequence length="181" mass="18114">MNYVIVSGRVLLGLVFLCSVVGKVRSAEAYQAFRLAVAQLAPPLRRGTKAVAPLVIAAEAAVPAALVVPATVNLGFATATALLLVFTLALAGVVRRKGSAACHCFGGSEPVAPRHVARNVLLVGVALAGLVGGFTTAETAAGSPAGLLLAVGGGALLALFTVTLDDLAHLWGPVDIEEAGA</sequence>
<feature type="domain" description="Methylamine utilisation protein MauE" evidence="6">
    <location>
        <begin position="1"/>
        <end position="131"/>
    </location>
</feature>
<reference evidence="7" key="1">
    <citation type="journal article" date="2014" name="Int. J. Syst. Evol. Microbiol.">
        <title>Complete genome sequence of Corynebacterium casei LMG S-19264T (=DSM 44701T), isolated from a smear-ripened cheese.</title>
        <authorList>
            <consortium name="US DOE Joint Genome Institute (JGI-PGF)"/>
            <person name="Walter F."/>
            <person name="Albersmeier A."/>
            <person name="Kalinowski J."/>
            <person name="Ruckert C."/>
        </authorList>
    </citation>
    <scope>NUCLEOTIDE SEQUENCE</scope>
    <source>
        <strain evidence="7">JCM 4403</strain>
    </source>
</reference>
<comment type="caution">
    <text evidence="7">The sequence shown here is derived from an EMBL/GenBank/DDBJ whole genome shotgun (WGS) entry which is preliminary data.</text>
</comment>
<dbReference type="Proteomes" id="UP000656732">
    <property type="component" value="Unassembled WGS sequence"/>
</dbReference>
<name>A0A918BLG2_9ACTN</name>
<feature type="transmembrane region" description="Helical" evidence="5">
    <location>
        <begin position="146"/>
        <end position="164"/>
    </location>
</feature>
<evidence type="ECO:0000256" key="3">
    <source>
        <dbReference type="ARBA" id="ARBA00022989"/>
    </source>
</evidence>
<evidence type="ECO:0000256" key="4">
    <source>
        <dbReference type="ARBA" id="ARBA00023136"/>
    </source>
</evidence>
<dbReference type="AlphaFoldDB" id="A0A918BLG2"/>
<evidence type="ECO:0000256" key="5">
    <source>
        <dbReference type="SAM" id="Phobius"/>
    </source>
</evidence>
<comment type="subcellular location">
    <subcellularLocation>
        <location evidence="1">Membrane</location>
        <topology evidence="1">Multi-pass membrane protein</topology>
    </subcellularLocation>
</comment>
<organism evidence="7 8">
    <name type="scientific">Streptomyces pilosus</name>
    <dbReference type="NCBI Taxonomy" id="28893"/>
    <lineage>
        <taxon>Bacteria</taxon>
        <taxon>Bacillati</taxon>
        <taxon>Actinomycetota</taxon>
        <taxon>Actinomycetes</taxon>
        <taxon>Kitasatosporales</taxon>
        <taxon>Streptomycetaceae</taxon>
        <taxon>Streptomyces</taxon>
    </lineage>
</organism>
<evidence type="ECO:0000313" key="7">
    <source>
        <dbReference type="EMBL" id="GGQ77979.1"/>
    </source>
</evidence>
<proteinExistence type="predicted"/>
<feature type="transmembrane region" description="Helical" evidence="5">
    <location>
        <begin position="50"/>
        <end position="68"/>
    </location>
</feature>
<dbReference type="EMBL" id="BMTU01000004">
    <property type="protein sequence ID" value="GGQ77979.1"/>
    <property type="molecule type" value="Genomic_DNA"/>
</dbReference>
<dbReference type="InterPro" id="IPR009908">
    <property type="entry name" value="Methylamine_util_MauE"/>
</dbReference>
<feature type="transmembrane region" description="Helical" evidence="5">
    <location>
        <begin position="75"/>
        <end position="95"/>
    </location>
</feature>
<evidence type="ECO:0000256" key="1">
    <source>
        <dbReference type="ARBA" id="ARBA00004141"/>
    </source>
</evidence>